<accession>A0ABC8CY05</accession>
<proteinExistence type="predicted"/>
<protein>
    <submittedName>
        <fullName evidence="1">Uncharacterized protein</fullName>
    </submittedName>
</protein>
<reference evidence="1 2" key="1">
    <citation type="submission" date="2018-01" db="EMBL/GenBank/DDBJ databases">
        <title>Genetic Diversity of Clostridium botulinum in seafood.</title>
        <authorList>
            <person name="Athira V."/>
            <person name="Arun Jyothi P.V."/>
            <person name="Lalitha K.V."/>
            <person name="Joseph T.C."/>
        </authorList>
    </citation>
    <scope>NUCLEOTIDE SEQUENCE [LARGE SCALE GENOMIC DNA]</scope>
    <source>
        <strain evidence="1 2">Mfbjulcb8</strain>
    </source>
</reference>
<evidence type="ECO:0000313" key="1">
    <source>
        <dbReference type="EMBL" id="AVQ39097.1"/>
    </source>
</evidence>
<organism evidence="1 2">
    <name type="scientific">Clostridium botulinum</name>
    <dbReference type="NCBI Taxonomy" id="1491"/>
    <lineage>
        <taxon>Bacteria</taxon>
        <taxon>Bacillati</taxon>
        <taxon>Bacillota</taxon>
        <taxon>Clostridia</taxon>
        <taxon>Eubacteriales</taxon>
        <taxon>Clostridiaceae</taxon>
        <taxon>Clostridium</taxon>
    </lineage>
</organism>
<sequence>MITNSFEDLAQSLRVFGESYMRAYLFNLIETDRAEAVGNMEVAFNSVINAYHNLYDVMAKLLNKPVDWYNTPELCTILAIRNARHHNVANRIRSIFNYHLQNSILPNDIMEYVIVDFPNYQNGKYGEGDCFNFHISWFDLDELLNLPQNESRLRNTTKALIREYLNADEFEKYATLKGITKDRIFINVVPLILNAGIVIHPYIKNHVTPQSLEGKLFWGQFKDVHPFLTKIHQISIQRFNLPH</sequence>
<dbReference type="EMBL" id="CP027777">
    <property type="protein sequence ID" value="AVQ39097.1"/>
    <property type="molecule type" value="Genomic_DNA"/>
</dbReference>
<gene>
    <name evidence="1" type="ORF">C7M56_10510</name>
</gene>
<dbReference type="AlphaFoldDB" id="A0ABC8CY05"/>
<name>A0ABC8CY05_CLOBO</name>
<dbReference type="Proteomes" id="UP000240615">
    <property type="component" value="Chromosome"/>
</dbReference>
<evidence type="ECO:0000313" key="2">
    <source>
        <dbReference type="Proteomes" id="UP000240615"/>
    </source>
</evidence>